<organism evidence="1 2">
    <name type="scientific">Knoellia koreensis</name>
    <dbReference type="NCBI Taxonomy" id="2730921"/>
    <lineage>
        <taxon>Bacteria</taxon>
        <taxon>Bacillati</taxon>
        <taxon>Actinomycetota</taxon>
        <taxon>Actinomycetes</taxon>
        <taxon>Micrococcales</taxon>
        <taxon>Intrasporangiaceae</taxon>
        <taxon>Knoellia</taxon>
    </lineage>
</organism>
<gene>
    <name evidence="1" type="ORF">HJG52_12900</name>
</gene>
<evidence type="ECO:0000313" key="2">
    <source>
        <dbReference type="Proteomes" id="UP000588586"/>
    </source>
</evidence>
<protein>
    <submittedName>
        <fullName evidence="1">Uncharacterized protein</fullName>
    </submittedName>
</protein>
<proteinExistence type="predicted"/>
<comment type="caution">
    <text evidence="1">The sequence shown here is derived from an EMBL/GenBank/DDBJ whole genome shotgun (WGS) entry which is preliminary data.</text>
</comment>
<dbReference type="EMBL" id="JABEPQ010000002">
    <property type="protein sequence ID" value="NNM46901.1"/>
    <property type="molecule type" value="Genomic_DNA"/>
</dbReference>
<reference evidence="1 2" key="1">
    <citation type="submission" date="2020-04" db="EMBL/GenBank/DDBJ databases">
        <title>Knoellia sp. isolate from air conditioner.</title>
        <authorList>
            <person name="Chea S."/>
            <person name="Kim D.-U."/>
        </authorList>
    </citation>
    <scope>NUCLEOTIDE SEQUENCE [LARGE SCALE GENOMIC DNA]</scope>
    <source>
        <strain evidence="1 2">DB2414S</strain>
    </source>
</reference>
<sequence length="180" mass="18405">MMSRLPLAARLEGRRPSPRRLLPVAVLGAALALSACQTQSPIQTDVAYQPADGVPVDLGQVQIRDLVIVSGGKDKAGTLSGAVSNTSNQEARIAFALPQAQPVYTTAAPHSEARLTGDKQLQLPAVPTPAGSTVTLTVQSPTAPTTVVVVPVVAANHYYATLAPTPQPSGTATPSATATP</sequence>
<dbReference type="AlphaFoldDB" id="A0A849HKN1"/>
<keyword evidence="2" id="KW-1185">Reference proteome</keyword>
<dbReference type="Proteomes" id="UP000588586">
    <property type="component" value="Unassembled WGS sequence"/>
</dbReference>
<accession>A0A849HKN1</accession>
<dbReference type="RefSeq" id="WP_171243938.1">
    <property type="nucleotide sequence ID" value="NZ_JABEPQ010000002.1"/>
</dbReference>
<evidence type="ECO:0000313" key="1">
    <source>
        <dbReference type="EMBL" id="NNM46901.1"/>
    </source>
</evidence>
<name>A0A849HKN1_9MICO</name>